<reference evidence="7 8" key="1">
    <citation type="submission" date="2015-12" db="EMBL/GenBank/DDBJ databases">
        <title>The genome of Folsomia candida.</title>
        <authorList>
            <person name="Faddeeva A."/>
            <person name="Derks M.F."/>
            <person name="Anvar Y."/>
            <person name="Smit S."/>
            <person name="Van Straalen N."/>
            <person name="Roelofs D."/>
        </authorList>
    </citation>
    <scope>NUCLEOTIDE SEQUENCE [LARGE SCALE GENOMIC DNA]</scope>
    <source>
        <strain evidence="7 8">VU population</strain>
        <tissue evidence="7">Whole body</tissue>
    </source>
</reference>
<feature type="domain" description="C2H2-type" evidence="6">
    <location>
        <begin position="464"/>
        <end position="491"/>
    </location>
</feature>
<organism evidence="7 8">
    <name type="scientific">Folsomia candida</name>
    <name type="common">Springtail</name>
    <dbReference type="NCBI Taxonomy" id="158441"/>
    <lineage>
        <taxon>Eukaryota</taxon>
        <taxon>Metazoa</taxon>
        <taxon>Ecdysozoa</taxon>
        <taxon>Arthropoda</taxon>
        <taxon>Hexapoda</taxon>
        <taxon>Collembola</taxon>
        <taxon>Entomobryomorpha</taxon>
        <taxon>Isotomoidea</taxon>
        <taxon>Isotomidae</taxon>
        <taxon>Proisotominae</taxon>
        <taxon>Folsomia</taxon>
    </lineage>
</organism>
<dbReference type="SUPFAM" id="SSF57667">
    <property type="entry name" value="beta-beta-alpha zinc fingers"/>
    <property type="match status" value="10"/>
</dbReference>
<keyword evidence="4" id="KW-0862">Zinc</keyword>
<dbReference type="AlphaFoldDB" id="A0A226DS28"/>
<dbReference type="GO" id="GO:0008270">
    <property type="term" value="F:zinc ion binding"/>
    <property type="evidence" value="ECO:0007669"/>
    <property type="project" value="UniProtKB-KW"/>
</dbReference>
<keyword evidence="3 5" id="KW-0863">Zinc-finger</keyword>
<dbReference type="Gene3D" id="3.30.160.60">
    <property type="entry name" value="Classic Zinc Finger"/>
    <property type="match status" value="13"/>
</dbReference>
<feature type="domain" description="C2H2-type" evidence="6">
    <location>
        <begin position="9"/>
        <end position="36"/>
    </location>
</feature>
<feature type="domain" description="C2H2-type" evidence="6">
    <location>
        <begin position="270"/>
        <end position="297"/>
    </location>
</feature>
<feature type="domain" description="C2H2-type" evidence="6">
    <location>
        <begin position="344"/>
        <end position="371"/>
    </location>
</feature>
<evidence type="ECO:0000256" key="5">
    <source>
        <dbReference type="PROSITE-ProRule" id="PRU00042"/>
    </source>
</evidence>
<feature type="domain" description="C2H2-type" evidence="6">
    <location>
        <begin position="587"/>
        <end position="614"/>
    </location>
</feature>
<feature type="domain" description="C2H2-type" evidence="6">
    <location>
        <begin position="214"/>
        <end position="242"/>
    </location>
</feature>
<evidence type="ECO:0000256" key="2">
    <source>
        <dbReference type="ARBA" id="ARBA00022737"/>
    </source>
</evidence>
<dbReference type="PROSITE" id="PS50157">
    <property type="entry name" value="ZINC_FINGER_C2H2_2"/>
    <property type="match status" value="17"/>
</dbReference>
<proteinExistence type="predicted"/>
<feature type="domain" description="C2H2-type" evidence="6">
    <location>
        <begin position="154"/>
        <end position="181"/>
    </location>
</feature>
<protein>
    <submittedName>
        <fullName evidence="7">Zinc finger protein 26</fullName>
    </submittedName>
</protein>
<dbReference type="OMA" id="THTEWER"/>
<sequence>MASTQENVWNCATCSKTFKTKRNLTNHILTHDPETKVKCQVCGKVSTNSRTLSIHALMYHTNRKGPSCNICQRVCSTPSNLRKHIATVHSTIERPRFPCRCGKTYSSKNGLLKHIKTEHSESPARFPCTLCGKEFKTRCSLEEHISTHTTEKAYICSTCGRGFGHSSAMRRHEAIHLEKSTRRNFKCELCPLTFVLRYNLQSHVQAVHENQRNHHCTFCDKRFSTSGSMRRHVERRHSAKIHTCHKCEFRSRSKRSLAQHARCHNPPNRRECYFCQKQFFHFVEMVSHFRRHTLERRQSRKFALRFRMEPPPGSGWRCSKCLKTFNTKANLRYHMFSHDTFAKAKCEICGKVLKNPLVLSQHIKRHHTKRDRPSCNICHRVFATPQNLRAHISTVHNRTKRPRFPCEFPGCGKTYLNKEGVSTHIKAEHSENPIRFPCTLCGKEFEAKRDLELHINTHTTEKAYICPNCGRGFAHRTSLKNHEATHLAKSTRRIFKCDLCPHKSLSRPDLLSHVQIVHENRRNYLCTFCDKRFSTSGNMKLHVEARHTPNKEKIYSFEKNKVHLLRRPGSVVLKLRSSMASRQASDWKCPICSKTFKAKRNLRYHILTHNPEAKVKCQVQTPPIGPENIKMWFPLIFEKGCGQEGGFCGISKKSQIAPETTPTLS</sequence>
<accession>A0A226DS28</accession>
<dbReference type="PANTHER" id="PTHR24379">
    <property type="entry name" value="KRAB AND ZINC FINGER DOMAIN-CONTAINING"/>
    <property type="match status" value="1"/>
</dbReference>
<feature type="domain" description="C2H2-type" evidence="6">
    <location>
        <begin position="316"/>
        <end position="338"/>
    </location>
</feature>
<feature type="domain" description="C2H2-type" evidence="6">
    <location>
        <begin position="404"/>
        <end position="433"/>
    </location>
</feature>
<dbReference type="FunFam" id="3.30.160.60:FF:000100">
    <property type="entry name" value="Zinc finger 45-like"/>
    <property type="match status" value="1"/>
</dbReference>
<evidence type="ECO:0000313" key="7">
    <source>
        <dbReference type="EMBL" id="OXA47634.1"/>
    </source>
</evidence>
<comment type="caution">
    <text evidence="7">The sequence shown here is derived from an EMBL/GenBank/DDBJ whole genome shotgun (WGS) entry which is preliminary data.</text>
</comment>
<feature type="domain" description="C2H2-type" evidence="6">
    <location>
        <begin position="495"/>
        <end position="523"/>
    </location>
</feature>
<evidence type="ECO:0000313" key="8">
    <source>
        <dbReference type="Proteomes" id="UP000198287"/>
    </source>
</evidence>
<name>A0A226DS28_FOLCA</name>
<dbReference type="OrthoDB" id="427030at2759"/>
<feature type="domain" description="C2H2-type" evidence="6">
    <location>
        <begin position="126"/>
        <end position="153"/>
    </location>
</feature>
<feature type="domain" description="C2H2-type" evidence="6">
    <location>
        <begin position="524"/>
        <end position="552"/>
    </location>
</feature>
<evidence type="ECO:0000256" key="3">
    <source>
        <dbReference type="ARBA" id="ARBA00022771"/>
    </source>
</evidence>
<dbReference type="PANTHER" id="PTHR24379:SF121">
    <property type="entry name" value="C2H2-TYPE DOMAIN-CONTAINING PROTEIN"/>
    <property type="match status" value="1"/>
</dbReference>
<keyword evidence="1" id="KW-0479">Metal-binding</keyword>
<dbReference type="Pfam" id="PF00096">
    <property type="entry name" value="zf-C2H2"/>
    <property type="match status" value="10"/>
</dbReference>
<keyword evidence="8" id="KW-1185">Reference proteome</keyword>
<dbReference type="PROSITE" id="PS00028">
    <property type="entry name" value="ZINC_FINGER_C2H2_1"/>
    <property type="match status" value="15"/>
</dbReference>
<gene>
    <name evidence="7" type="ORF">Fcan01_17686</name>
</gene>
<evidence type="ECO:0000256" key="4">
    <source>
        <dbReference type="ARBA" id="ARBA00022833"/>
    </source>
</evidence>
<feature type="domain" description="C2H2-type" evidence="6">
    <location>
        <begin position="436"/>
        <end position="463"/>
    </location>
</feature>
<dbReference type="Proteomes" id="UP000198287">
    <property type="component" value="Unassembled WGS sequence"/>
</dbReference>
<feature type="domain" description="C2H2-type" evidence="6">
    <location>
        <begin position="97"/>
        <end position="123"/>
    </location>
</feature>
<evidence type="ECO:0000256" key="1">
    <source>
        <dbReference type="ARBA" id="ARBA00022723"/>
    </source>
</evidence>
<dbReference type="EMBL" id="LNIX01000013">
    <property type="protein sequence ID" value="OXA47634.1"/>
    <property type="molecule type" value="Genomic_DNA"/>
</dbReference>
<feature type="domain" description="C2H2-type" evidence="6">
    <location>
        <begin position="373"/>
        <end position="401"/>
    </location>
</feature>
<feature type="domain" description="C2H2-type" evidence="6">
    <location>
        <begin position="37"/>
        <end position="65"/>
    </location>
</feature>
<keyword evidence="2" id="KW-0677">Repeat</keyword>
<dbReference type="FunFam" id="3.30.160.60:FF:000502">
    <property type="entry name" value="Zinc finger protein 710"/>
    <property type="match status" value="1"/>
</dbReference>
<feature type="domain" description="C2H2-type" evidence="6">
    <location>
        <begin position="185"/>
        <end position="213"/>
    </location>
</feature>
<dbReference type="InterPro" id="IPR036236">
    <property type="entry name" value="Znf_C2H2_sf"/>
</dbReference>
<dbReference type="SMART" id="SM00355">
    <property type="entry name" value="ZnF_C2H2"/>
    <property type="match status" value="19"/>
</dbReference>
<dbReference type="InterPro" id="IPR013087">
    <property type="entry name" value="Znf_C2H2_type"/>
</dbReference>
<evidence type="ECO:0000259" key="6">
    <source>
        <dbReference type="PROSITE" id="PS50157"/>
    </source>
</evidence>